<dbReference type="EMBL" id="JBHSKY010000007">
    <property type="protein sequence ID" value="MFC5278524.1"/>
    <property type="molecule type" value="Genomic_DNA"/>
</dbReference>
<dbReference type="InterPro" id="IPR032874">
    <property type="entry name" value="DDE_dom"/>
</dbReference>
<name>A0ABD5R109_9EURY</name>
<proteinExistence type="predicted"/>
<evidence type="ECO:0000313" key="2">
    <source>
        <dbReference type="EMBL" id="MFC5278524.1"/>
    </source>
</evidence>
<organism evidence="2 3">
    <name type="scientific">Halorubrum rubrum</name>
    <dbReference type="NCBI Taxonomy" id="1126240"/>
    <lineage>
        <taxon>Archaea</taxon>
        <taxon>Methanobacteriati</taxon>
        <taxon>Methanobacteriota</taxon>
        <taxon>Stenosarchaea group</taxon>
        <taxon>Halobacteria</taxon>
        <taxon>Halobacteriales</taxon>
        <taxon>Haloferacaceae</taxon>
        <taxon>Halorubrum</taxon>
    </lineage>
</organism>
<dbReference type="AlphaFoldDB" id="A0ABD5R109"/>
<gene>
    <name evidence="2" type="ORF">ACFPM1_07110</name>
</gene>
<keyword evidence="3" id="KW-1185">Reference proteome</keyword>
<comment type="caution">
    <text evidence="2">The sequence shown here is derived from an EMBL/GenBank/DDBJ whole genome shotgun (WGS) entry which is preliminary data.</text>
</comment>
<sequence length="204" mass="24003">MLDRVVAKARDQEVFSREDTPTEQRVEAAFLYHAGLSYRRVERVAGRSYEAVRQWYHRLAHLFDPDPDYHSTVAIDETKLKVEETEVYVWAAVDVETFEVIHIEVSPGRSDLDALLFVKQALKRCRGESVVLVDRGPWYNWALDDLDLCDPRRETWGERSLVEAWFDLLKYRTRLFYSRFPHHSSWKSVDCWVKAFAALHNAII</sequence>
<dbReference type="RefSeq" id="WP_256412150.1">
    <property type="nucleotide sequence ID" value="NZ_JANHDM010000008.1"/>
</dbReference>
<dbReference type="PANTHER" id="PTHR39967">
    <property type="match status" value="1"/>
</dbReference>
<reference evidence="2 3" key="1">
    <citation type="journal article" date="2019" name="Int. J. Syst. Evol. Microbiol.">
        <title>The Global Catalogue of Microorganisms (GCM) 10K type strain sequencing project: providing services to taxonomists for standard genome sequencing and annotation.</title>
        <authorList>
            <consortium name="The Broad Institute Genomics Platform"/>
            <consortium name="The Broad Institute Genome Sequencing Center for Infectious Disease"/>
            <person name="Wu L."/>
            <person name="Ma J."/>
        </authorList>
    </citation>
    <scope>NUCLEOTIDE SEQUENCE [LARGE SCALE GENOMIC DNA]</scope>
    <source>
        <strain evidence="2 3">CGMCC 1.12124</strain>
    </source>
</reference>
<evidence type="ECO:0000259" key="1">
    <source>
        <dbReference type="Pfam" id="PF13610"/>
    </source>
</evidence>
<dbReference type="Pfam" id="PF13610">
    <property type="entry name" value="DDE_Tnp_IS240"/>
    <property type="match status" value="1"/>
</dbReference>
<protein>
    <submittedName>
        <fullName evidence="2">DDE-type integrase/transposase/recombinase</fullName>
    </submittedName>
</protein>
<accession>A0ABD5R109</accession>
<dbReference type="Proteomes" id="UP001596118">
    <property type="component" value="Unassembled WGS sequence"/>
</dbReference>
<feature type="domain" description="DDE" evidence="1">
    <location>
        <begin position="72"/>
        <end position="148"/>
    </location>
</feature>
<evidence type="ECO:0000313" key="3">
    <source>
        <dbReference type="Proteomes" id="UP001596118"/>
    </source>
</evidence>
<dbReference type="PANTHER" id="PTHR39967:SF1">
    <property type="entry name" value="ISH14-TYPE TRANSPOSASE HSIRS44"/>
    <property type="match status" value="1"/>
</dbReference>